<accession>A0ACA9P859</accession>
<protein>
    <submittedName>
        <fullName evidence="1">9646_t:CDS:1</fullName>
    </submittedName>
</protein>
<evidence type="ECO:0000313" key="2">
    <source>
        <dbReference type="Proteomes" id="UP000789860"/>
    </source>
</evidence>
<organism evidence="1 2">
    <name type="scientific">Scutellospora calospora</name>
    <dbReference type="NCBI Taxonomy" id="85575"/>
    <lineage>
        <taxon>Eukaryota</taxon>
        <taxon>Fungi</taxon>
        <taxon>Fungi incertae sedis</taxon>
        <taxon>Mucoromycota</taxon>
        <taxon>Glomeromycotina</taxon>
        <taxon>Glomeromycetes</taxon>
        <taxon>Diversisporales</taxon>
        <taxon>Gigasporaceae</taxon>
        <taxon>Scutellospora</taxon>
    </lineage>
</organism>
<feature type="non-terminal residue" evidence="1">
    <location>
        <position position="241"/>
    </location>
</feature>
<proteinExistence type="predicted"/>
<gene>
    <name evidence="1" type="ORF">SCALOS_LOCUS10151</name>
</gene>
<dbReference type="Proteomes" id="UP000789860">
    <property type="component" value="Unassembled WGS sequence"/>
</dbReference>
<keyword evidence="2" id="KW-1185">Reference proteome</keyword>
<comment type="caution">
    <text evidence="1">The sequence shown here is derived from an EMBL/GenBank/DDBJ whole genome shotgun (WGS) entry which is preliminary data.</text>
</comment>
<evidence type="ECO:0000313" key="1">
    <source>
        <dbReference type="EMBL" id="CAG8691555.1"/>
    </source>
</evidence>
<reference evidence="1" key="1">
    <citation type="submission" date="2021-06" db="EMBL/GenBank/DDBJ databases">
        <authorList>
            <person name="Kallberg Y."/>
            <person name="Tangrot J."/>
            <person name="Rosling A."/>
        </authorList>
    </citation>
    <scope>NUCLEOTIDE SEQUENCE</scope>
    <source>
        <strain evidence="1">AU212A</strain>
    </source>
</reference>
<feature type="non-terminal residue" evidence="1">
    <location>
        <position position="1"/>
    </location>
</feature>
<dbReference type="EMBL" id="CAJVPM010036002">
    <property type="protein sequence ID" value="CAG8691555.1"/>
    <property type="molecule type" value="Genomic_DNA"/>
</dbReference>
<sequence length="241" mass="27524">SDGTCTRCVMELRLIEHPKNWACQVSLRKEYDENGKRISRPIETKFGDTIDDPDMVELMARRAQKALLNPADNSNDYLDWDFGNQSYDEDSQSNFLKFTKNIVCIEIKGSEVPNLSLIDLPGIIQHVDGADRKFIGLIEELVRGYIKNDKSIIIATITCKDEIENQPIVTYAKEADPGGIRTLGVLTKPDQIEEDTHDIWLRILRGEAYKLDLGYYIIKNPSKKQLNDGITFEEAREDEIK</sequence>
<name>A0ACA9P859_9GLOM</name>